<dbReference type="GO" id="GO:0006559">
    <property type="term" value="P:L-phenylalanine catabolic process"/>
    <property type="evidence" value="ECO:0007669"/>
    <property type="project" value="TreeGrafter"/>
</dbReference>
<feature type="region of interest" description="Disordered" evidence="2">
    <location>
        <begin position="199"/>
        <end position="218"/>
    </location>
</feature>
<dbReference type="Pfam" id="PF13417">
    <property type="entry name" value="GST_N_3"/>
    <property type="match status" value="1"/>
</dbReference>
<dbReference type="PROSITE" id="PS50405">
    <property type="entry name" value="GST_CTER"/>
    <property type="match status" value="1"/>
</dbReference>
<dbReference type="FunFam" id="1.20.1050.10:FF:000010">
    <property type="entry name" value="Maleylacetoacetate isomerase isoform 1"/>
    <property type="match status" value="1"/>
</dbReference>
<dbReference type="Proteomes" id="UP000199150">
    <property type="component" value="Unassembled WGS sequence"/>
</dbReference>
<dbReference type="Gene3D" id="3.40.30.10">
    <property type="entry name" value="Glutaredoxin"/>
    <property type="match status" value="1"/>
</dbReference>
<dbReference type="InterPro" id="IPR040079">
    <property type="entry name" value="Glutathione_S-Trfase"/>
</dbReference>
<dbReference type="OrthoDB" id="509852at2"/>
<protein>
    <submittedName>
        <fullName evidence="5">Maleylpyruvate isomerase</fullName>
    </submittedName>
</protein>
<dbReference type="PANTHER" id="PTHR42673">
    <property type="entry name" value="MALEYLACETOACETATE ISOMERASE"/>
    <property type="match status" value="1"/>
</dbReference>
<evidence type="ECO:0000256" key="1">
    <source>
        <dbReference type="ARBA" id="ARBA00010007"/>
    </source>
</evidence>
<dbReference type="AlphaFoldDB" id="A0A1G4QJC1"/>
<dbReference type="CDD" id="cd03042">
    <property type="entry name" value="GST_N_Zeta"/>
    <property type="match status" value="1"/>
</dbReference>
<evidence type="ECO:0000259" key="4">
    <source>
        <dbReference type="PROSITE" id="PS50405"/>
    </source>
</evidence>
<organism evidence="5 6">
    <name type="scientific">Asticcacaulis taihuensis</name>
    <dbReference type="NCBI Taxonomy" id="260084"/>
    <lineage>
        <taxon>Bacteria</taxon>
        <taxon>Pseudomonadati</taxon>
        <taxon>Pseudomonadota</taxon>
        <taxon>Alphaproteobacteria</taxon>
        <taxon>Caulobacterales</taxon>
        <taxon>Caulobacteraceae</taxon>
        <taxon>Asticcacaulis</taxon>
    </lineage>
</organism>
<dbReference type="GO" id="GO:0004364">
    <property type="term" value="F:glutathione transferase activity"/>
    <property type="evidence" value="ECO:0007669"/>
    <property type="project" value="TreeGrafter"/>
</dbReference>
<dbReference type="Pfam" id="PF13410">
    <property type="entry name" value="GST_C_2"/>
    <property type="match status" value="1"/>
</dbReference>
<dbReference type="GO" id="GO:0006749">
    <property type="term" value="P:glutathione metabolic process"/>
    <property type="evidence" value="ECO:0007669"/>
    <property type="project" value="TreeGrafter"/>
</dbReference>
<dbReference type="CDD" id="cd03191">
    <property type="entry name" value="GST_C_Zeta"/>
    <property type="match status" value="1"/>
</dbReference>
<keyword evidence="5" id="KW-0413">Isomerase</keyword>
<accession>A0A1G4QJC1</accession>
<dbReference type="InterPro" id="IPR004045">
    <property type="entry name" value="Glutathione_S-Trfase_N"/>
</dbReference>
<gene>
    <name evidence="5" type="ORF">SAMN02927928_1276</name>
</gene>
<keyword evidence="5" id="KW-0670">Pyruvate</keyword>
<proteinExistence type="inferred from homology"/>
<dbReference type="SUPFAM" id="SSF52833">
    <property type="entry name" value="Thioredoxin-like"/>
    <property type="match status" value="1"/>
</dbReference>
<dbReference type="NCBIfam" id="TIGR01262">
    <property type="entry name" value="maiA"/>
    <property type="match status" value="1"/>
</dbReference>
<dbReference type="InterPro" id="IPR034333">
    <property type="entry name" value="GST_Zeta_N"/>
</dbReference>
<dbReference type="GO" id="GO:0016034">
    <property type="term" value="F:maleylacetoacetate isomerase activity"/>
    <property type="evidence" value="ECO:0007669"/>
    <property type="project" value="TreeGrafter"/>
</dbReference>
<evidence type="ECO:0000313" key="5">
    <source>
        <dbReference type="EMBL" id="SCW44448.1"/>
    </source>
</evidence>
<evidence type="ECO:0000313" key="6">
    <source>
        <dbReference type="Proteomes" id="UP000199150"/>
    </source>
</evidence>
<dbReference type="PANTHER" id="PTHR42673:SF21">
    <property type="entry name" value="GLUTATHIONE S-TRANSFERASE YFCF"/>
    <property type="match status" value="1"/>
</dbReference>
<reference evidence="6" key="1">
    <citation type="submission" date="2016-10" db="EMBL/GenBank/DDBJ databases">
        <authorList>
            <person name="Varghese N."/>
            <person name="Submissions S."/>
        </authorList>
    </citation>
    <scope>NUCLEOTIDE SEQUENCE [LARGE SCALE GENOMIC DNA]</scope>
    <source>
        <strain evidence="6">CGMCC 1.3431</strain>
    </source>
</reference>
<comment type="similarity">
    <text evidence="1">Belongs to the GST superfamily. Zeta family.</text>
</comment>
<dbReference type="InterPro" id="IPR005955">
    <property type="entry name" value="GST_Zeta"/>
</dbReference>
<sequence length="218" mass="24434">MLKLHDYWRSSAAYRVRIALNLKGLDYKQDSHDLRTNAQHLDSYKALNPQGLVPALDIGGHVLTQSLAIIEWLEETCPEPPLLPRAAADRAVVRAMAGLIACDIHPLNNLRVLRELKKDWNADEAQTKMWAKGWIAEGFTALETLIGRHGGGYCFGERPTLADCFLVPQVFSAQRFGVSLDPYPNIRAVNERCDEHPAFSRAHPAHQPDADTVDFNTR</sequence>
<feature type="domain" description="GST N-terminal" evidence="3">
    <location>
        <begin position="1"/>
        <end position="81"/>
    </location>
</feature>
<name>A0A1G4QJC1_9CAUL</name>
<evidence type="ECO:0000259" key="3">
    <source>
        <dbReference type="PROSITE" id="PS50404"/>
    </source>
</evidence>
<dbReference type="InterPro" id="IPR034330">
    <property type="entry name" value="GST_Zeta_C"/>
</dbReference>
<dbReference type="GO" id="GO:0005737">
    <property type="term" value="C:cytoplasm"/>
    <property type="evidence" value="ECO:0007669"/>
    <property type="project" value="InterPro"/>
</dbReference>
<evidence type="ECO:0000256" key="2">
    <source>
        <dbReference type="SAM" id="MobiDB-lite"/>
    </source>
</evidence>
<dbReference type="PROSITE" id="PS50404">
    <property type="entry name" value="GST_NTER"/>
    <property type="match status" value="1"/>
</dbReference>
<dbReference type="SFLD" id="SFLDG00358">
    <property type="entry name" value="Main_(cytGST)"/>
    <property type="match status" value="1"/>
</dbReference>
<dbReference type="SUPFAM" id="SSF47616">
    <property type="entry name" value="GST C-terminal domain-like"/>
    <property type="match status" value="1"/>
</dbReference>
<dbReference type="Gene3D" id="1.20.1050.10">
    <property type="match status" value="1"/>
</dbReference>
<dbReference type="InterPro" id="IPR036249">
    <property type="entry name" value="Thioredoxin-like_sf"/>
</dbReference>
<dbReference type="InterPro" id="IPR010987">
    <property type="entry name" value="Glutathione-S-Trfase_C-like"/>
</dbReference>
<dbReference type="SFLD" id="SFLDS00019">
    <property type="entry name" value="Glutathione_Transferase_(cytos"/>
    <property type="match status" value="1"/>
</dbReference>
<keyword evidence="6" id="KW-1185">Reference proteome</keyword>
<dbReference type="RefSeq" id="WP_090645036.1">
    <property type="nucleotide sequence ID" value="NZ_CBCRYE010000001.1"/>
</dbReference>
<dbReference type="STRING" id="260084.SAMN02927928_1276"/>
<feature type="domain" description="GST C-terminal" evidence="4">
    <location>
        <begin position="86"/>
        <end position="212"/>
    </location>
</feature>
<dbReference type="EMBL" id="FMTS01000001">
    <property type="protein sequence ID" value="SCW44448.1"/>
    <property type="molecule type" value="Genomic_DNA"/>
</dbReference>
<dbReference type="InterPro" id="IPR036282">
    <property type="entry name" value="Glutathione-S-Trfase_C_sf"/>
</dbReference>